<dbReference type="Gene3D" id="1.25.40.20">
    <property type="entry name" value="Ankyrin repeat-containing domain"/>
    <property type="match status" value="2"/>
</dbReference>
<dbReference type="Proteomes" id="UP000053411">
    <property type="component" value="Unassembled WGS sequence"/>
</dbReference>
<dbReference type="PANTHER" id="PTHR24189">
    <property type="entry name" value="MYOTROPHIN"/>
    <property type="match status" value="1"/>
</dbReference>
<dbReference type="Pfam" id="PF00023">
    <property type="entry name" value="Ank"/>
    <property type="match status" value="1"/>
</dbReference>
<dbReference type="STRING" id="1442371.A0A0D2I457"/>
<keyword evidence="5" id="KW-1185">Reference proteome</keyword>
<dbReference type="InterPro" id="IPR002110">
    <property type="entry name" value="Ankyrin_rpt"/>
</dbReference>
<dbReference type="EMBL" id="KN848110">
    <property type="protein sequence ID" value="KIX92101.1"/>
    <property type="molecule type" value="Genomic_DNA"/>
</dbReference>
<dbReference type="Pfam" id="PF12796">
    <property type="entry name" value="Ank_2"/>
    <property type="match status" value="1"/>
</dbReference>
<dbReference type="SUPFAM" id="SSF48403">
    <property type="entry name" value="Ankyrin repeat"/>
    <property type="match status" value="1"/>
</dbReference>
<name>A0A0D2I457_9EURO</name>
<organism evidence="4 5">
    <name type="scientific">Fonsecaea multimorphosa CBS 102226</name>
    <dbReference type="NCBI Taxonomy" id="1442371"/>
    <lineage>
        <taxon>Eukaryota</taxon>
        <taxon>Fungi</taxon>
        <taxon>Dikarya</taxon>
        <taxon>Ascomycota</taxon>
        <taxon>Pezizomycotina</taxon>
        <taxon>Eurotiomycetes</taxon>
        <taxon>Chaetothyriomycetidae</taxon>
        <taxon>Chaetothyriales</taxon>
        <taxon>Herpotrichiellaceae</taxon>
        <taxon>Fonsecaea</taxon>
    </lineage>
</organism>
<keyword evidence="1" id="KW-0677">Repeat</keyword>
<dbReference type="AlphaFoldDB" id="A0A0D2I457"/>
<dbReference type="SMART" id="SM00248">
    <property type="entry name" value="ANK"/>
    <property type="match status" value="6"/>
</dbReference>
<accession>A0A0D2I457</accession>
<dbReference type="PROSITE" id="PS50297">
    <property type="entry name" value="ANK_REP_REGION"/>
    <property type="match status" value="3"/>
</dbReference>
<protein>
    <submittedName>
        <fullName evidence="4">Uncharacterized protein</fullName>
    </submittedName>
</protein>
<keyword evidence="2 3" id="KW-0040">ANK repeat</keyword>
<feature type="repeat" description="ANK" evidence="3">
    <location>
        <begin position="131"/>
        <end position="163"/>
    </location>
</feature>
<dbReference type="InterPro" id="IPR050745">
    <property type="entry name" value="Multifunctional_regulatory"/>
</dbReference>
<gene>
    <name evidence="4" type="ORF">Z520_12185</name>
</gene>
<dbReference type="GeneID" id="27717931"/>
<dbReference type="InterPro" id="IPR036770">
    <property type="entry name" value="Ankyrin_rpt-contain_sf"/>
</dbReference>
<dbReference type="OrthoDB" id="426293at2759"/>
<evidence type="ECO:0000256" key="2">
    <source>
        <dbReference type="ARBA" id="ARBA00023043"/>
    </source>
</evidence>
<dbReference type="RefSeq" id="XP_016626224.1">
    <property type="nucleotide sequence ID" value="XM_016782672.1"/>
</dbReference>
<dbReference type="PROSITE" id="PS50088">
    <property type="entry name" value="ANK_REPEAT"/>
    <property type="match status" value="3"/>
</dbReference>
<feature type="repeat" description="ANK" evidence="3">
    <location>
        <begin position="159"/>
        <end position="188"/>
    </location>
</feature>
<evidence type="ECO:0000256" key="1">
    <source>
        <dbReference type="ARBA" id="ARBA00022737"/>
    </source>
</evidence>
<feature type="repeat" description="ANK" evidence="3">
    <location>
        <begin position="209"/>
        <end position="238"/>
    </location>
</feature>
<dbReference type="VEuPathDB" id="FungiDB:Z520_12185"/>
<evidence type="ECO:0000313" key="4">
    <source>
        <dbReference type="EMBL" id="KIX92101.1"/>
    </source>
</evidence>
<sequence>MPSSSGPLTHATAAYDLEEVQFLLESDSVDVTQTEVAADRVNAMSTAIEKNYLLIVDLFLAKGIKPTGWDIISAIKRRSYALLELLLSDGYDINTYVRDDWPPPLADALFDPLLVKWLIDHGANPNARCSYDITPLSIAVREGSRHVIEMLLELGASIKYGQPLHYAVRANRENDIIELLLRKGASPNKIMFEDHLVSFLQFQCLGLGTPLHEAASQKNDALIQLLLRHGADSKIRNTLGELPHVTRLPFDAAL</sequence>
<proteinExistence type="predicted"/>
<reference evidence="4 5" key="1">
    <citation type="submission" date="2015-01" db="EMBL/GenBank/DDBJ databases">
        <title>The Genome Sequence of Fonsecaea multimorphosa CBS 102226.</title>
        <authorList>
            <consortium name="The Broad Institute Genomics Platform"/>
            <person name="Cuomo C."/>
            <person name="de Hoog S."/>
            <person name="Gorbushina A."/>
            <person name="Stielow B."/>
            <person name="Teixiera M."/>
            <person name="Abouelleil A."/>
            <person name="Chapman S.B."/>
            <person name="Priest M."/>
            <person name="Young S.K."/>
            <person name="Wortman J."/>
            <person name="Nusbaum C."/>
            <person name="Birren B."/>
        </authorList>
    </citation>
    <scope>NUCLEOTIDE SEQUENCE [LARGE SCALE GENOMIC DNA]</scope>
    <source>
        <strain evidence="4 5">CBS 102226</strain>
    </source>
</reference>
<evidence type="ECO:0000256" key="3">
    <source>
        <dbReference type="PROSITE-ProRule" id="PRU00023"/>
    </source>
</evidence>
<evidence type="ECO:0000313" key="5">
    <source>
        <dbReference type="Proteomes" id="UP000053411"/>
    </source>
</evidence>